<keyword evidence="12" id="KW-1185">Reference proteome</keyword>
<evidence type="ECO:0000256" key="9">
    <source>
        <dbReference type="SAM" id="Phobius"/>
    </source>
</evidence>
<evidence type="ECO:0000256" key="4">
    <source>
        <dbReference type="ARBA" id="ARBA00022519"/>
    </source>
</evidence>
<dbReference type="Pfam" id="PF04290">
    <property type="entry name" value="DctQ"/>
    <property type="match status" value="1"/>
</dbReference>
<dbReference type="InterPro" id="IPR055348">
    <property type="entry name" value="DctQ"/>
</dbReference>
<dbReference type="STRING" id="33036.HMPREF3200_00506"/>
<dbReference type="GO" id="GO:0022857">
    <property type="term" value="F:transmembrane transporter activity"/>
    <property type="evidence" value="ECO:0007669"/>
    <property type="project" value="TreeGrafter"/>
</dbReference>
<dbReference type="AlphaFoldDB" id="A0A133KHE9"/>
<feature type="transmembrane region" description="Helical" evidence="9">
    <location>
        <begin position="126"/>
        <end position="148"/>
    </location>
</feature>
<dbReference type="GO" id="GO:0005886">
    <property type="term" value="C:plasma membrane"/>
    <property type="evidence" value="ECO:0007669"/>
    <property type="project" value="UniProtKB-SubCell"/>
</dbReference>
<keyword evidence="2" id="KW-0813">Transport</keyword>
<keyword evidence="4" id="KW-0997">Cell inner membrane</keyword>
<feature type="domain" description="Tripartite ATP-independent periplasmic transporters DctQ component" evidence="10">
    <location>
        <begin position="22"/>
        <end position="149"/>
    </location>
</feature>
<keyword evidence="7 9" id="KW-0472">Membrane</keyword>
<evidence type="ECO:0000256" key="7">
    <source>
        <dbReference type="ARBA" id="ARBA00023136"/>
    </source>
</evidence>
<dbReference type="PATRIC" id="fig|33036.3.peg.504"/>
<name>A0A133KHE9_9FIRM</name>
<keyword evidence="3" id="KW-1003">Cell membrane</keyword>
<dbReference type="GO" id="GO:0015740">
    <property type="term" value="P:C4-dicarboxylate transport"/>
    <property type="evidence" value="ECO:0007669"/>
    <property type="project" value="TreeGrafter"/>
</dbReference>
<comment type="caution">
    <text evidence="11">The sequence shown here is derived from an EMBL/GenBank/DDBJ whole genome shotgun (WGS) entry which is preliminary data.</text>
</comment>
<dbReference type="PANTHER" id="PTHR35011">
    <property type="entry name" value="2,3-DIKETO-L-GULONATE TRAP TRANSPORTER SMALL PERMEASE PROTEIN YIAM"/>
    <property type="match status" value="1"/>
</dbReference>
<gene>
    <name evidence="11" type="ORF">HMPREF3200_00506</name>
</gene>
<protein>
    <submittedName>
        <fullName evidence="11">TRAP transporter, DctQ-like membrane protein</fullName>
    </submittedName>
</protein>
<feature type="transmembrane region" description="Helical" evidence="9">
    <location>
        <begin position="84"/>
        <end position="106"/>
    </location>
</feature>
<evidence type="ECO:0000256" key="3">
    <source>
        <dbReference type="ARBA" id="ARBA00022475"/>
    </source>
</evidence>
<evidence type="ECO:0000313" key="11">
    <source>
        <dbReference type="EMBL" id="KWZ78864.1"/>
    </source>
</evidence>
<dbReference type="InterPro" id="IPR007387">
    <property type="entry name" value="TRAP_DctQ"/>
</dbReference>
<feature type="transmembrane region" description="Helical" evidence="9">
    <location>
        <begin position="46"/>
        <end position="63"/>
    </location>
</feature>
<proteinExistence type="inferred from homology"/>
<dbReference type="EMBL" id="LRPM01000012">
    <property type="protein sequence ID" value="KWZ78864.1"/>
    <property type="molecule type" value="Genomic_DNA"/>
</dbReference>
<accession>A0A133KHE9</accession>
<evidence type="ECO:0000256" key="2">
    <source>
        <dbReference type="ARBA" id="ARBA00022448"/>
    </source>
</evidence>
<dbReference type="RefSeq" id="WP_004836678.1">
    <property type="nucleotide sequence ID" value="NZ_CAMPNK010000045.1"/>
</dbReference>
<evidence type="ECO:0000256" key="8">
    <source>
        <dbReference type="ARBA" id="ARBA00038436"/>
    </source>
</evidence>
<sequence>MNNYKKFFKLIDILLGIMMGIMVVFVFLNVVLRFVFNTGLAFSEEVSRYTFVFMTFIGAIVAMRESEHLSVDMLVKRFPKKGQIISSIIVNVISLVMMVILMLGSVKMVIQSSGARTAVLGLPFSFLYSICILSSVCIGILAVEKIYLAIKYPDKFKLQASDYIEKEFENNKHDVKEID</sequence>
<evidence type="ECO:0000259" key="10">
    <source>
        <dbReference type="Pfam" id="PF04290"/>
    </source>
</evidence>
<keyword evidence="5 9" id="KW-0812">Transmembrane</keyword>
<dbReference type="PANTHER" id="PTHR35011:SF2">
    <property type="entry name" value="2,3-DIKETO-L-GULONATE TRAP TRANSPORTER SMALL PERMEASE PROTEIN YIAM"/>
    <property type="match status" value="1"/>
</dbReference>
<comment type="subcellular location">
    <subcellularLocation>
        <location evidence="1">Cell inner membrane</location>
        <topology evidence="1">Multi-pass membrane protein</topology>
    </subcellularLocation>
</comment>
<feature type="transmembrane region" description="Helical" evidence="9">
    <location>
        <begin position="12"/>
        <end position="34"/>
    </location>
</feature>
<keyword evidence="6 9" id="KW-1133">Transmembrane helix</keyword>
<dbReference type="OrthoDB" id="9814265at2"/>
<comment type="similarity">
    <text evidence="8">Belongs to the TRAP transporter small permease family.</text>
</comment>
<dbReference type="Proteomes" id="UP000070383">
    <property type="component" value="Unassembled WGS sequence"/>
</dbReference>
<evidence type="ECO:0000256" key="5">
    <source>
        <dbReference type="ARBA" id="ARBA00022692"/>
    </source>
</evidence>
<evidence type="ECO:0000256" key="6">
    <source>
        <dbReference type="ARBA" id="ARBA00022989"/>
    </source>
</evidence>
<reference evidence="12" key="1">
    <citation type="submission" date="2016-01" db="EMBL/GenBank/DDBJ databases">
        <authorList>
            <person name="Mitreva M."/>
            <person name="Pepin K.H."/>
            <person name="Mihindukulasuriya K.A."/>
            <person name="Fulton R."/>
            <person name="Fronick C."/>
            <person name="O'Laughlin M."/>
            <person name="Miner T."/>
            <person name="Herter B."/>
            <person name="Rosa B.A."/>
            <person name="Cordes M."/>
            <person name="Tomlinson C."/>
            <person name="Wollam A."/>
            <person name="Palsikar V.B."/>
            <person name="Mardis E.R."/>
            <person name="Wilson R.K."/>
        </authorList>
    </citation>
    <scope>NUCLEOTIDE SEQUENCE [LARGE SCALE GENOMIC DNA]</scope>
    <source>
        <strain evidence="12">MJR8151</strain>
    </source>
</reference>
<evidence type="ECO:0000256" key="1">
    <source>
        <dbReference type="ARBA" id="ARBA00004429"/>
    </source>
</evidence>
<organism evidence="11 12">
    <name type="scientific">Anaerococcus tetradius</name>
    <dbReference type="NCBI Taxonomy" id="33036"/>
    <lineage>
        <taxon>Bacteria</taxon>
        <taxon>Bacillati</taxon>
        <taxon>Bacillota</taxon>
        <taxon>Tissierellia</taxon>
        <taxon>Tissierellales</taxon>
        <taxon>Peptoniphilaceae</taxon>
        <taxon>Anaerococcus</taxon>
    </lineage>
</organism>
<evidence type="ECO:0000313" key="12">
    <source>
        <dbReference type="Proteomes" id="UP000070383"/>
    </source>
</evidence>